<dbReference type="AlphaFoldDB" id="A0A506ULS8"/>
<dbReference type="Gene3D" id="3.40.1530.20">
    <property type="entry name" value="Protein of unknown function (DUF1491)"/>
    <property type="match status" value="1"/>
</dbReference>
<dbReference type="RefSeq" id="WP_165600888.1">
    <property type="nucleotide sequence ID" value="NZ_SORZ01000002.1"/>
</dbReference>
<keyword evidence="2" id="KW-1185">Reference proteome</keyword>
<evidence type="ECO:0000313" key="2">
    <source>
        <dbReference type="Proteomes" id="UP000315037"/>
    </source>
</evidence>
<sequence length="137" mass="15390">MTFPAEYQALKSGLWVRALLRQAASRNETGMVLRKGDEDAGAIIVVLTDRHGRLAALQERRQGWKRHDFTPLPPEGGSETAAGADAALQERRLTEQRLATWLERQSNTDPDLWVVELELEDASQPLEETLSPRRATM</sequence>
<protein>
    <submittedName>
        <fullName evidence="1">DUF1491 family protein</fullName>
    </submittedName>
</protein>
<dbReference type="EMBL" id="SORZ01000002">
    <property type="protein sequence ID" value="TPW34275.1"/>
    <property type="molecule type" value="Genomic_DNA"/>
</dbReference>
<dbReference type="Proteomes" id="UP000315037">
    <property type="component" value="Unassembled WGS sequence"/>
</dbReference>
<reference evidence="1 2" key="1">
    <citation type="submission" date="2019-03" db="EMBL/GenBank/DDBJ databases">
        <title>The complete genome sequence of Neokomagataea sp. Jb2 NBRC113641.</title>
        <authorList>
            <person name="Chua K.-O."/>
            <person name="Chan K.-G."/>
            <person name="See-Too W.-S."/>
        </authorList>
    </citation>
    <scope>NUCLEOTIDE SEQUENCE [LARGE SCALE GENOMIC DNA]</scope>
    <source>
        <strain evidence="1 2">Jb2</strain>
    </source>
</reference>
<dbReference type="InterPro" id="IPR009964">
    <property type="entry name" value="DUF1491"/>
</dbReference>
<organism evidence="1 2">
    <name type="scientific">Oecophyllibacter saccharovorans</name>
    <dbReference type="NCBI Taxonomy" id="2558360"/>
    <lineage>
        <taxon>Bacteria</taxon>
        <taxon>Pseudomonadati</taxon>
        <taxon>Pseudomonadota</taxon>
        <taxon>Alphaproteobacteria</taxon>
        <taxon>Acetobacterales</taxon>
        <taxon>Acetobacteraceae</taxon>
        <taxon>Oecophyllibacter</taxon>
    </lineage>
</organism>
<comment type="caution">
    <text evidence="1">The sequence shown here is derived from an EMBL/GenBank/DDBJ whole genome shotgun (WGS) entry which is preliminary data.</text>
</comment>
<dbReference type="Pfam" id="PF07372">
    <property type="entry name" value="DUF1491"/>
    <property type="match status" value="1"/>
</dbReference>
<accession>A0A506ULS8</accession>
<proteinExistence type="predicted"/>
<name>A0A506ULS8_9PROT</name>
<gene>
    <name evidence="1" type="ORF">E3202_07155</name>
</gene>
<evidence type="ECO:0000313" key="1">
    <source>
        <dbReference type="EMBL" id="TPW34275.1"/>
    </source>
</evidence>